<reference evidence="2 3" key="1">
    <citation type="submission" date="2018-08" db="EMBL/GenBank/DDBJ databases">
        <title>Genome of Clostridium chromiireducens C1, DSM12136.</title>
        <authorList>
            <person name="Xing M."/>
            <person name="Wei Y."/>
            <person name="Ang E.L."/>
            <person name="Zhao H."/>
            <person name="Zhang Y."/>
        </authorList>
    </citation>
    <scope>NUCLEOTIDE SEQUENCE [LARGE SCALE GENOMIC DNA]</scope>
    <source>
        <strain evidence="2 3">C1</strain>
    </source>
</reference>
<evidence type="ECO:0000313" key="3">
    <source>
        <dbReference type="Proteomes" id="UP000265930"/>
    </source>
</evidence>
<evidence type="ECO:0000256" key="1">
    <source>
        <dbReference type="SAM" id="Phobius"/>
    </source>
</evidence>
<dbReference type="Proteomes" id="UP000265930">
    <property type="component" value="Unassembled WGS sequence"/>
</dbReference>
<comment type="caution">
    <text evidence="2">The sequence shown here is derived from an EMBL/GenBank/DDBJ whole genome shotgun (WGS) entry which is preliminary data.</text>
</comment>
<protein>
    <submittedName>
        <fullName evidence="2">Uncharacterized protein</fullName>
    </submittedName>
</protein>
<dbReference type="AlphaFoldDB" id="A0A399IM73"/>
<feature type="transmembrane region" description="Helical" evidence="1">
    <location>
        <begin position="6"/>
        <end position="25"/>
    </location>
</feature>
<keyword evidence="1" id="KW-0812">Transmembrane</keyword>
<name>A0A399IM73_9CLOT</name>
<dbReference type="EMBL" id="QXDJ01000003">
    <property type="protein sequence ID" value="RII34133.1"/>
    <property type="molecule type" value="Genomic_DNA"/>
</dbReference>
<accession>A0A399IM73</accession>
<sequence>MKGYYYFVATATFIISFLICFNVGLKLDIEKFISGKIIRRIGLVLISFLFNIVGSLIIENLNITKEYRFLIESFFVIGPATAIFVWALPVKLNRNRHD</sequence>
<dbReference type="RefSeq" id="WP_119366923.1">
    <property type="nucleotide sequence ID" value="NZ_QXDJ01000003.1"/>
</dbReference>
<feature type="transmembrane region" description="Helical" evidence="1">
    <location>
        <begin position="37"/>
        <end position="58"/>
    </location>
</feature>
<proteinExistence type="predicted"/>
<gene>
    <name evidence="2" type="ORF">D2A34_13275</name>
</gene>
<evidence type="ECO:0000313" key="2">
    <source>
        <dbReference type="EMBL" id="RII34133.1"/>
    </source>
</evidence>
<feature type="transmembrane region" description="Helical" evidence="1">
    <location>
        <begin position="70"/>
        <end position="88"/>
    </location>
</feature>
<keyword evidence="1" id="KW-0472">Membrane</keyword>
<organism evidence="2 3">
    <name type="scientific">Clostridium chromiireducens</name>
    <dbReference type="NCBI Taxonomy" id="225345"/>
    <lineage>
        <taxon>Bacteria</taxon>
        <taxon>Bacillati</taxon>
        <taxon>Bacillota</taxon>
        <taxon>Clostridia</taxon>
        <taxon>Eubacteriales</taxon>
        <taxon>Clostridiaceae</taxon>
        <taxon>Clostridium</taxon>
    </lineage>
</organism>
<keyword evidence="1" id="KW-1133">Transmembrane helix</keyword>